<dbReference type="SUPFAM" id="SSF52833">
    <property type="entry name" value="Thioredoxin-like"/>
    <property type="match status" value="1"/>
</dbReference>
<keyword evidence="2" id="KW-0472">Membrane</keyword>
<dbReference type="RefSeq" id="WP_131098222.1">
    <property type="nucleotide sequence ID" value="NZ_CP036455.1"/>
</dbReference>
<reference evidence="4 5" key="1">
    <citation type="submission" date="2019-02" db="EMBL/GenBank/DDBJ databases">
        <authorList>
            <person name="Khodamoradi S."/>
            <person name="Hahnke R.L."/>
            <person name="Kaempfer P."/>
            <person name="Schumann P."/>
            <person name="Rohde M."/>
            <person name="Steinert M."/>
            <person name="Luzhetskyy A."/>
            <person name="Wink J."/>
            <person name="Ruckert C."/>
        </authorList>
    </citation>
    <scope>NUCLEOTIDE SEQUENCE [LARGE SCALE GENOMIC DNA]</scope>
    <source>
        <strain evidence="4 5">M2</strain>
    </source>
</reference>
<evidence type="ECO:0000256" key="2">
    <source>
        <dbReference type="SAM" id="Phobius"/>
    </source>
</evidence>
<keyword evidence="2" id="KW-0812">Transmembrane</keyword>
<keyword evidence="5" id="KW-1185">Reference proteome</keyword>
<dbReference type="InterPro" id="IPR036249">
    <property type="entry name" value="Thioredoxin-like_sf"/>
</dbReference>
<evidence type="ECO:0000313" key="4">
    <source>
        <dbReference type="EMBL" id="QBI53948.1"/>
    </source>
</evidence>
<dbReference type="OrthoDB" id="4135024at2"/>
<evidence type="ECO:0000259" key="3">
    <source>
        <dbReference type="Pfam" id="PF13462"/>
    </source>
</evidence>
<accession>A0A4P6Q096</accession>
<dbReference type="AlphaFoldDB" id="A0A4P6Q096"/>
<dbReference type="InterPro" id="IPR012336">
    <property type="entry name" value="Thioredoxin-like_fold"/>
</dbReference>
<organism evidence="4 5">
    <name type="scientific">Streptomonospora litoralis</name>
    <dbReference type="NCBI Taxonomy" id="2498135"/>
    <lineage>
        <taxon>Bacteria</taxon>
        <taxon>Bacillati</taxon>
        <taxon>Actinomycetota</taxon>
        <taxon>Actinomycetes</taxon>
        <taxon>Streptosporangiales</taxon>
        <taxon>Nocardiopsidaceae</taxon>
        <taxon>Streptomonospora</taxon>
    </lineage>
</organism>
<feature type="transmembrane region" description="Helical" evidence="2">
    <location>
        <begin position="29"/>
        <end position="51"/>
    </location>
</feature>
<feature type="domain" description="Thioredoxin-like fold" evidence="3">
    <location>
        <begin position="88"/>
        <end position="206"/>
    </location>
</feature>
<name>A0A4P6Q096_9ACTN</name>
<dbReference type="CDD" id="cd02972">
    <property type="entry name" value="DsbA_family"/>
    <property type="match status" value="1"/>
</dbReference>
<feature type="region of interest" description="Disordered" evidence="1">
    <location>
        <begin position="298"/>
        <end position="340"/>
    </location>
</feature>
<dbReference type="EMBL" id="CP036455">
    <property type="protein sequence ID" value="QBI53948.1"/>
    <property type="molecule type" value="Genomic_DNA"/>
</dbReference>
<sequence length="340" mass="35835">MGKAAREASRERLRQERERAKKRSQRNKVLGVVGAAAAVILLVVGGGYFFFAQQSAQEQAFANRYEQLPSQTVQQDGSVVLAEEGVQAPVVEVYADFQCPACKQFETASGPTLQKLATEGKAIVHYRPVSIFAQAQEPLSTNSLRAAAAARSAADYGKFVEYHDLLFENQPAEGSQGFATGDLKEWGAEIGIDDPAFAERVEAEAQVADTFTGDYLPKLSAAAQDRMSGSEIQQTGLGGLIEWGDANGVDSSFLQDTYVKEVIDATSAVKDRYSSGANAFGGTPAVYVNGQQMGDAAFSGDGIRDAVSEAGPGEVSTEPLAASDDSGASADASPEPTVSP</sequence>
<gene>
    <name evidence="4" type="ORF">EKD16_10810</name>
</gene>
<feature type="compositionally biased region" description="Basic and acidic residues" evidence="1">
    <location>
        <begin position="1"/>
        <end position="19"/>
    </location>
</feature>
<dbReference type="Gene3D" id="3.40.30.10">
    <property type="entry name" value="Glutaredoxin"/>
    <property type="match status" value="1"/>
</dbReference>
<proteinExistence type="predicted"/>
<keyword evidence="2" id="KW-1133">Transmembrane helix</keyword>
<feature type="compositionally biased region" description="Low complexity" evidence="1">
    <location>
        <begin position="321"/>
        <end position="333"/>
    </location>
</feature>
<protein>
    <recommendedName>
        <fullName evidence="3">Thioredoxin-like fold domain-containing protein</fullName>
    </recommendedName>
</protein>
<dbReference type="KEGG" id="strr:EKD16_10810"/>
<feature type="region of interest" description="Disordered" evidence="1">
    <location>
        <begin position="1"/>
        <end position="22"/>
    </location>
</feature>
<dbReference type="Proteomes" id="UP000292235">
    <property type="component" value="Chromosome"/>
</dbReference>
<evidence type="ECO:0000256" key="1">
    <source>
        <dbReference type="SAM" id="MobiDB-lite"/>
    </source>
</evidence>
<dbReference type="Pfam" id="PF13462">
    <property type="entry name" value="Thioredoxin_4"/>
    <property type="match status" value="1"/>
</dbReference>
<evidence type="ECO:0000313" key="5">
    <source>
        <dbReference type="Proteomes" id="UP000292235"/>
    </source>
</evidence>